<gene>
    <name evidence="2" type="ORF">CKA38_03485</name>
</gene>
<evidence type="ECO:0000256" key="1">
    <source>
        <dbReference type="SAM" id="Coils"/>
    </source>
</evidence>
<sequence>MRHPAIDNLLILQNRDTKRIQLETEIKSVPDLVRAVEGKILADKQAIEEARTELMDLETQKKLIETEIGTMQGTLGKYKTQQSLVRKNDEYQALGQQIASTESAIGELEEKELGVMFAIDEAKVKFANAEKVLKDNIAGHESRIATLREREKNLAVELAAAQSEVAKAREPLDPLSLRLYGRIAERTQPVVAAVHGGTCDGCHLKVSGESESNARKGEILATCDQCGRIIWWD</sequence>
<reference evidence="2 3" key="1">
    <citation type="journal article" date="2018" name="Syst. Appl. Microbiol.">
        <title>Ereboglobus luteus gen. nov. sp. nov. from cockroach guts, and new insights into the oxygen relationship of the genera Opitutus and Didymococcus (Verrucomicrobia: Opitutaceae).</title>
        <authorList>
            <person name="Tegtmeier D."/>
            <person name="Belitz A."/>
            <person name="Radek R."/>
            <person name="Heimerl T."/>
            <person name="Brune A."/>
        </authorList>
    </citation>
    <scope>NUCLEOTIDE SEQUENCE [LARGE SCALE GENOMIC DNA]</scope>
    <source>
        <strain evidence="2 3">Ho45</strain>
    </source>
</reference>
<dbReference type="AlphaFoldDB" id="A0A2U8E0S9"/>
<organism evidence="2 3">
    <name type="scientific">Ereboglobus luteus</name>
    <dbReference type="NCBI Taxonomy" id="1796921"/>
    <lineage>
        <taxon>Bacteria</taxon>
        <taxon>Pseudomonadati</taxon>
        <taxon>Verrucomicrobiota</taxon>
        <taxon>Opitutia</taxon>
        <taxon>Opitutales</taxon>
        <taxon>Opitutaceae</taxon>
        <taxon>Ereboglobus</taxon>
    </lineage>
</organism>
<dbReference type="Gene3D" id="1.10.287.1490">
    <property type="match status" value="1"/>
</dbReference>
<dbReference type="RefSeq" id="WP_108824244.1">
    <property type="nucleotide sequence ID" value="NZ_CP023004.1"/>
</dbReference>
<feature type="coiled-coil region" evidence="1">
    <location>
        <begin position="91"/>
        <end position="164"/>
    </location>
</feature>
<evidence type="ECO:0000313" key="3">
    <source>
        <dbReference type="Proteomes" id="UP000244896"/>
    </source>
</evidence>
<feature type="coiled-coil region" evidence="1">
    <location>
        <begin position="40"/>
        <end position="67"/>
    </location>
</feature>
<keyword evidence="3" id="KW-1185">Reference proteome</keyword>
<dbReference type="OrthoDB" id="9799341at2"/>
<accession>A0A2U8E0S9</accession>
<evidence type="ECO:0000313" key="2">
    <source>
        <dbReference type="EMBL" id="AWI08436.1"/>
    </source>
</evidence>
<protein>
    <submittedName>
        <fullName evidence="2">Uncharacterized protein</fullName>
    </submittedName>
</protein>
<dbReference type="KEGG" id="elut:CKA38_03485"/>
<proteinExistence type="predicted"/>
<name>A0A2U8E0S9_9BACT</name>
<keyword evidence="1" id="KW-0175">Coiled coil</keyword>
<dbReference type="EMBL" id="CP023004">
    <property type="protein sequence ID" value="AWI08436.1"/>
    <property type="molecule type" value="Genomic_DNA"/>
</dbReference>
<dbReference type="Proteomes" id="UP000244896">
    <property type="component" value="Chromosome"/>
</dbReference>